<proteinExistence type="predicted"/>
<evidence type="ECO:0008006" key="4">
    <source>
        <dbReference type="Google" id="ProtNLM"/>
    </source>
</evidence>
<organism evidence="2 3">
    <name type="scientific">Roseibium salinum</name>
    <dbReference type="NCBI Taxonomy" id="1604349"/>
    <lineage>
        <taxon>Bacteria</taxon>
        <taxon>Pseudomonadati</taxon>
        <taxon>Pseudomonadota</taxon>
        <taxon>Alphaproteobacteria</taxon>
        <taxon>Hyphomicrobiales</taxon>
        <taxon>Stappiaceae</taxon>
        <taxon>Roseibium</taxon>
    </lineage>
</organism>
<feature type="transmembrane region" description="Helical" evidence="1">
    <location>
        <begin position="80"/>
        <end position="97"/>
    </location>
</feature>
<sequence>MEPGWTTAGLWTAVLASGIYHGINPGMGWPLAVSAGLMGRGRRDLALALGPLAIGHFLAMAGVLMPFAVLTLLVDWERPIRLGAGVLVTVAGLVLLVRRRHPRFIARIPPTRLVFWSFAVAVAHGAGLMLVPIYLGLCSTQDTGHQAASILMATGFTTALTVSAAHTLAMIASGGLAALAVHEWLGLRFISRSWFNLDVVWAGSLVLVGVVSVGSVVVG</sequence>
<dbReference type="Proteomes" id="UP001300261">
    <property type="component" value="Unassembled WGS sequence"/>
</dbReference>
<keyword evidence="3" id="KW-1185">Reference proteome</keyword>
<protein>
    <recommendedName>
        <fullName evidence="4">Arginine/ornithine antiporter ArcD</fullName>
    </recommendedName>
</protein>
<evidence type="ECO:0000313" key="2">
    <source>
        <dbReference type="EMBL" id="MCX2724337.1"/>
    </source>
</evidence>
<evidence type="ECO:0000256" key="1">
    <source>
        <dbReference type="SAM" id="Phobius"/>
    </source>
</evidence>
<evidence type="ECO:0000313" key="3">
    <source>
        <dbReference type="Proteomes" id="UP001300261"/>
    </source>
</evidence>
<feature type="transmembrane region" description="Helical" evidence="1">
    <location>
        <begin position="45"/>
        <end position="74"/>
    </location>
</feature>
<keyword evidence="1" id="KW-1133">Transmembrane helix</keyword>
<accession>A0ABT3R5C1</accession>
<name>A0ABT3R5C1_9HYPH</name>
<feature type="transmembrane region" description="Helical" evidence="1">
    <location>
        <begin position="193"/>
        <end position="218"/>
    </location>
</feature>
<feature type="transmembrane region" description="Helical" evidence="1">
    <location>
        <begin position="113"/>
        <end position="135"/>
    </location>
</feature>
<keyword evidence="1" id="KW-0472">Membrane</keyword>
<dbReference type="EMBL" id="JAPEVI010000003">
    <property type="protein sequence ID" value="MCX2724337.1"/>
    <property type="molecule type" value="Genomic_DNA"/>
</dbReference>
<feature type="transmembrane region" description="Helical" evidence="1">
    <location>
        <begin position="155"/>
        <end position="181"/>
    </location>
</feature>
<dbReference type="RefSeq" id="WP_265964255.1">
    <property type="nucleotide sequence ID" value="NZ_JAPEVI010000003.1"/>
</dbReference>
<reference evidence="2 3" key="1">
    <citation type="journal article" date="2016" name="Int. J. Syst. Evol. Microbiol.">
        <title>Labrenzia salina sp. nov., isolated from the rhizosphere of the halophyte Arthrocnemum macrostachyum.</title>
        <authorList>
            <person name="Camacho M."/>
            <person name="Redondo-Gomez S."/>
            <person name="Rodriguez-Llorente I."/>
            <person name="Rohde M."/>
            <person name="Sproer C."/>
            <person name="Schumann P."/>
            <person name="Klenk H.P."/>
            <person name="Montero-Calasanz M.D.C."/>
        </authorList>
    </citation>
    <scope>NUCLEOTIDE SEQUENCE [LARGE SCALE GENOMIC DNA]</scope>
    <source>
        <strain evidence="2 3">DSM 29163</strain>
    </source>
</reference>
<comment type="caution">
    <text evidence="2">The sequence shown here is derived from an EMBL/GenBank/DDBJ whole genome shotgun (WGS) entry which is preliminary data.</text>
</comment>
<gene>
    <name evidence="2" type="ORF">ON753_18500</name>
</gene>
<keyword evidence="1" id="KW-0812">Transmembrane</keyword>